<sequence length="279" mass="31907">MASLNTVVPLEANLLKKTLIDKQGWDKENELVLIKSMMVHIGSPDGELRDRLIYGAFCDLVLGDEIEANILSEMLKSCLNEQMLFKGIGESGTDSVFTRSFTSLLIALILHSDNQKDFLSRELIFEVKDQLISYITLEKDLRGFVVDKGWAHSIAHIADAFDELTKNKKITADDYEELANVLWKKIFITDYIYIHDEEERILIPLLETLKQGLPYEVMQGFVENIPVELEGQKGQLAEENYWYLYANCKKFLKSFYVEIDNDPDLLPLQKSIGACLSEI</sequence>
<proteinExistence type="predicted"/>
<dbReference type="OrthoDB" id="7619731at2"/>
<dbReference type="EMBL" id="CP013659">
    <property type="protein sequence ID" value="ALS75848.1"/>
    <property type="molecule type" value="Genomic_DNA"/>
</dbReference>
<dbReference type="STRING" id="200991.AUC31_11890"/>
<accession>A0A0U2XTA3</accession>
<dbReference type="InterPro" id="IPR021247">
    <property type="entry name" value="DUF2785"/>
</dbReference>
<evidence type="ECO:0000313" key="2">
    <source>
        <dbReference type="Proteomes" id="UP000067683"/>
    </source>
</evidence>
<dbReference type="Proteomes" id="UP000067683">
    <property type="component" value="Chromosome"/>
</dbReference>
<organism evidence="1 2">
    <name type="scientific">Planococcus rifietoensis</name>
    <dbReference type="NCBI Taxonomy" id="200991"/>
    <lineage>
        <taxon>Bacteria</taxon>
        <taxon>Bacillati</taxon>
        <taxon>Bacillota</taxon>
        <taxon>Bacilli</taxon>
        <taxon>Bacillales</taxon>
        <taxon>Caryophanaceae</taxon>
        <taxon>Planococcus</taxon>
    </lineage>
</organism>
<name>A0A0U2XTA3_9BACL</name>
<dbReference type="AlphaFoldDB" id="A0A0U2XTA3"/>
<protein>
    <recommendedName>
        <fullName evidence="3">DUF2785 domain-containing protein</fullName>
    </recommendedName>
</protein>
<gene>
    <name evidence="1" type="ORF">AUC31_11890</name>
</gene>
<evidence type="ECO:0008006" key="3">
    <source>
        <dbReference type="Google" id="ProtNLM"/>
    </source>
</evidence>
<reference evidence="1" key="1">
    <citation type="submission" date="2016-01" db="EMBL/GenBank/DDBJ databases">
        <title>Complete genome of Planococcus rifietoensis type strain M8.</title>
        <authorList>
            <person name="See-Too W.S."/>
        </authorList>
    </citation>
    <scope>NUCLEOTIDE SEQUENCE [LARGE SCALE GENOMIC DNA]</scope>
    <source>
        <strain evidence="1">M8</strain>
    </source>
</reference>
<evidence type="ECO:0000313" key="1">
    <source>
        <dbReference type="EMBL" id="ALS75848.1"/>
    </source>
</evidence>
<dbReference type="KEGG" id="prt:AUC31_11890"/>
<dbReference type="RefSeq" id="WP_058382551.1">
    <property type="nucleotide sequence ID" value="NZ_CP013659.2"/>
</dbReference>
<keyword evidence="2" id="KW-1185">Reference proteome</keyword>
<dbReference type="Pfam" id="PF10978">
    <property type="entry name" value="DUF2785"/>
    <property type="match status" value="1"/>
</dbReference>